<proteinExistence type="predicted"/>
<evidence type="ECO:0000259" key="4">
    <source>
        <dbReference type="PROSITE" id="PS50949"/>
    </source>
</evidence>
<dbReference type="PROSITE" id="PS50949">
    <property type="entry name" value="HTH_GNTR"/>
    <property type="match status" value="1"/>
</dbReference>
<keyword evidence="3" id="KW-0804">Transcription</keyword>
<gene>
    <name evidence="5" type="ORF">SAMD00020551_4076</name>
</gene>
<evidence type="ECO:0000313" key="6">
    <source>
        <dbReference type="Proteomes" id="UP000031014"/>
    </source>
</evidence>
<dbReference type="InterPro" id="IPR036390">
    <property type="entry name" value="WH_DNA-bd_sf"/>
</dbReference>
<dbReference type="PANTHER" id="PTHR43537">
    <property type="entry name" value="TRANSCRIPTIONAL REGULATOR, GNTR FAMILY"/>
    <property type="match status" value="1"/>
</dbReference>
<dbReference type="SUPFAM" id="SSF46785">
    <property type="entry name" value="Winged helix' DNA-binding domain"/>
    <property type="match status" value="1"/>
</dbReference>
<organism evidence="5 6">
    <name type="scientific">Mesobacillus selenatarsenatis (strain DSM 18680 / JCM 14380 / FERM P-15431 / SF-1)</name>
    <dbReference type="NCBI Taxonomy" id="1321606"/>
    <lineage>
        <taxon>Bacteria</taxon>
        <taxon>Bacillati</taxon>
        <taxon>Bacillota</taxon>
        <taxon>Bacilli</taxon>
        <taxon>Bacillales</taxon>
        <taxon>Bacillaceae</taxon>
        <taxon>Mesobacillus</taxon>
    </lineage>
</organism>
<dbReference type="STRING" id="1321606.SAMD00020551_4076"/>
<comment type="caution">
    <text evidence="5">The sequence shown here is derived from an EMBL/GenBank/DDBJ whole genome shotgun (WGS) entry which is preliminary data.</text>
</comment>
<dbReference type="InterPro" id="IPR011711">
    <property type="entry name" value="GntR_C"/>
</dbReference>
<dbReference type="Pfam" id="PF07729">
    <property type="entry name" value="FCD"/>
    <property type="match status" value="1"/>
</dbReference>
<reference evidence="5 6" key="1">
    <citation type="submission" date="2013-06" db="EMBL/GenBank/DDBJ databases">
        <title>Whole genome shotgun sequence of Bacillus selenatarsenatis SF-1.</title>
        <authorList>
            <person name="Kuroda M."/>
            <person name="Sei K."/>
            <person name="Yamashita M."/>
            <person name="Ike M."/>
        </authorList>
    </citation>
    <scope>NUCLEOTIDE SEQUENCE [LARGE SCALE GENOMIC DNA]</scope>
    <source>
        <strain evidence="5 6">SF-1</strain>
    </source>
</reference>
<sequence length="238" mass="26991">MKDMPYKRVQARKVYEQVADSIIELIKTGELKPGDKLDSVEKLAKSFDVGSSTIREALSGLRTMGLVKMRQGEGTFVNSFDPSKFQLPVTSAFLMKLEDVKELYEVRKILEIGTAAQAAVVHEEEDLLDMEKALIVMEHANGNEDLASQADLDFHVAIANATHNKLLINLMSSVSTLNSQTIQETRKVLLYSENIVDDLQSEHRRIFEAIKNRQPNEARQAMLEHLQNVQDRLFKYIE</sequence>
<evidence type="ECO:0000313" key="5">
    <source>
        <dbReference type="EMBL" id="GAM15905.1"/>
    </source>
</evidence>
<dbReference type="GO" id="GO:0003700">
    <property type="term" value="F:DNA-binding transcription factor activity"/>
    <property type="evidence" value="ECO:0007669"/>
    <property type="project" value="InterPro"/>
</dbReference>
<evidence type="ECO:0000256" key="2">
    <source>
        <dbReference type="ARBA" id="ARBA00023125"/>
    </source>
</evidence>
<keyword evidence="6" id="KW-1185">Reference proteome</keyword>
<dbReference type="InterPro" id="IPR008920">
    <property type="entry name" value="TF_FadR/GntR_C"/>
</dbReference>
<dbReference type="EMBL" id="BASE01000099">
    <property type="protein sequence ID" value="GAM15905.1"/>
    <property type="molecule type" value="Genomic_DNA"/>
</dbReference>
<dbReference type="Pfam" id="PF00392">
    <property type="entry name" value="GntR"/>
    <property type="match status" value="1"/>
</dbReference>
<keyword evidence="2" id="KW-0238">DNA-binding</keyword>
<dbReference type="SMART" id="SM00345">
    <property type="entry name" value="HTH_GNTR"/>
    <property type="match status" value="1"/>
</dbReference>
<evidence type="ECO:0000256" key="1">
    <source>
        <dbReference type="ARBA" id="ARBA00023015"/>
    </source>
</evidence>
<dbReference type="Proteomes" id="UP000031014">
    <property type="component" value="Unassembled WGS sequence"/>
</dbReference>
<protein>
    <submittedName>
        <fullName evidence="5">Lactate-responsive regulator LldR in firmicutes, GntR family</fullName>
    </submittedName>
</protein>
<dbReference type="CDD" id="cd07377">
    <property type="entry name" value="WHTH_GntR"/>
    <property type="match status" value="1"/>
</dbReference>
<name>A0A0A8X7L0_MESS1</name>
<accession>A0A0A8X7L0</accession>
<dbReference type="AlphaFoldDB" id="A0A0A8X7L0"/>
<dbReference type="InterPro" id="IPR000524">
    <property type="entry name" value="Tscrpt_reg_HTH_GntR"/>
</dbReference>
<evidence type="ECO:0000256" key="3">
    <source>
        <dbReference type="ARBA" id="ARBA00023163"/>
    </source>
</evidence>
<dbReference type="Gene3D" id="1.20.120.530">
    <property type="entry name" value="GntR ligand-binding domain-like"/>
    <property type="match status" value="1"/>
</dbReference>
<dbReference type="SMART" id="SM00895">
    <property type="entry name" value="FCD"/>
    <property type="match status" value="1"/>
</dbReference>
<dbReference type="Gene3D" id="1.10.10.10">
    <property type="entry name" value="Winged helix-like DNA-binding domain superfamily/Winged helix DNA-binding domain"/>
    <property type="match status" value="1"/>
</dbReference>
<feature type="domain" description="HTH gntR-type" evidence="4">
    <location>
        <begin position="12"/>
        <end position="80"/>
    </location>
</feature>
<keyword evidence="1" id="KW-0805">Transcription regulation</keyword>
<dbReference type="GO" id="GO:0003677">
    <property type="term" value="F:DNA binding"/>
    <property type="evidence" value="ECO:0007669"/>
    <property type="project" value="UniProtKB-KW"/>
</dbReference>
<dbReference type="InterPro" id="IPR036388">
    <property type="entry name" value="WH-like_DNA-bd_sf"/>
</dbReference>
<dbReference type="PANTHER" id="PTHR43537:SF5">
    <property type="entry name" value="UXU OPERON TRANSCRIPTIONAL REGULATOR"/>
    <property type="match status" value="1"/>
</dbReference>
<dbReference type="SUPFAM" id="SSF48008">
    <property type="entry name" value="GntR ligand-binding domain-like"/>
    <property type="match status" value="1"/>
</dbReference>